<dbReference type="PANTHER" id="PTHR21174">
    <property type="match status" value="1"/>
</dbReference>
<protein>
    <submittedName>
        <fullName evidence="2">DUF4031 domain-containing protein</fullName>
    </submittedName>
</protein>
<dbReference type="InterPro" id="IPR009218">
    <property type="entry name" value="HD_phosphohydro"/>
</dbReference>
<feature type="domain" description="DUF4031" evidence="1">
    <location>
        <begin position="4"/>
        <end position="77"/>
    </location>
</feature>
<dbReference type="InterPro" id="IPR025109">
    <property type="entry name" value="DUF4031"/>
</dbReference>
<dbReference type="EMBL" id="JANAFB010000025">
    <property type="protein sequence ID" value="MCP3426417.1"/>
    <property type="molecule type" value="Genomic_DNA"/>
</dbReference>
<sequence>MTLLIDPPLWPAHGTLFSHLVSETDLDELHAAAERIGLSPRAFDRDHYDVPEHLHRAAVDAGALAVSAGELTRRLRASGLRVPARERPRRIRNRLLRAWERTLPGHPGLGRRVLDSWDGPGRHYHTSVHLAEVLERLDALAPPGSLDAGEDGILRLAAWYHDVVYEGSPGADERLSAERCVADLTGVLPDRELARVVALIRATADHAASDAEPLWPIFHDADLGILAAAPDRYRRYARDVRREYAHVPERVFRTERAAVLRRLRAGAPLYLTGAARAWESAARGNLDAEIAELEEG</sequence>
<proteinExistence type="predicted"/>
<evidence type="ECO:0000313" key="2">
    <source>
        <dbReference type="EMBL" id="MCP3426417.1"/>
    </source>
</evidence>
<name>A0A9X2HEV4_9MICC</name>
<comment type="caution">
    <text evidence="2">The sequence shown here is derived from an EMBL/GenBank/DDBJ whole genome shotgun (WGS) entry which is preliminary data.</text>
</comment>
<dbReference type="Pfam" id="PF13223">
    <property type="entry name" value="DUF4031"/>
    <property type="match status" value="1"/>
</dbReference>
<evidence type="ECO:0000259" key="1">
    <source>
        <dbReference type="Pfam" id="PF13223"/>
    </source>
</evidence>
<dbReference type="PANTHER" id="PTHR21174:SF0">
    <property type="entry name" value="HD PHOSPHOHYDROLASE FAMILY PROTEIN-RELATED"/>
    <property type="match status" value="1"/>
</dbReference>
<accession>A0A9X2HEV4</accession>
<keyword evidence="3" id="KW-1185">Reference proteome</keyword>
<evidence type="ECO:0000313" key="3">
    <source>
        <dbReference type="Proteomes" id="UP001139502"/>
    </source>
</evidence>
<gene>
    <name evidence="2" type="ORF">NBM05_10485</name>
</gene>
<dbReference type="RefSeq" id="WP_254167078.1">
    <property type="nucleotide sequence ID" value="NZ_JANAFB010000025.1"/>
</dbReference>
<dbReference type="AlphaFoldDB" id="A0A9X2HEV4"/>
<reference evidence="2" key="1">
    <citation type="submission" date="2022-06" db="EMBL/GenBank/DDBJ databases">
        <title>Rothia sp. isolated from sandalwood seedling.</title>
        <authorList>
            <person name="Tuikhar N."/>
            <person name="Kirdat K."/>
            <person name="Thorat V."/>
            <person name="Swetha P."/>
            <person name="Padma S."/>
            <person name="Sundararaj R."/>
            <person name="Yadav A."/>
        </authorList>
    </citation>
    <scope>NUCLEOTIDE SEQUENCE</scope>
    <source>
        <strain evidence="2">AR01</strain>
    </source>
</reference>
<dbReference type="SUPFAM" id="SSF109604">
    <property type="entry name" value="HD-domain/PDEase-like"/>
    <property type="match status" value="1"/>
</dbReference>
<dbReference type="Proteomes" id="UP001139502">
    <property type="component" value="Unassembled WGS sequence"/>
</dbReference>
<organism evidence="2 3">
    <name type="scientific">Rothia santali</name>
    <dbReference type="NCBI Taxonomy" id="2949643"/>
    <lineage>
        <taxon>Bacteria</taxon>
        <taxon>Bacillati</taxon>
        <taxon>Actinomycetota</taxon>
        <taxon>Actinomycetes</taxon>
        <taxon>Micrococcales</taxon>
        <taxon>Micrococcaceae</taxon>
        <taxon>Rothia</taxon>
    </lineage>
</organism>